<proteinExistence type="predicted"/>
<protein>
    <submittedName>
        <fullName evidence="1">Uncharacterized protein</fullName>
    </submittedName>
</protein>
<reference evidence="1" key="2">
    <citation type="journal article" date="2015" name="Fish Shellfish Immunol.">
        <title>Early steps in the European eel (Anguilla anguilla)-Vibrio vulnificus interaction in the gills: Role of the RtxA13 toxin.</title>
        <authorList>
            <person name="Callol A."/>
            <person name="Pajuelo D."/>
            <person name="Ebbesson L."/>
            <person name="Teles M."/>
            <person name="MacKenzie S."/>
            <person name="Amaro C."/>
        </authorList>
    </citation>
    <scope>NUCLEOTIDE SEQUENCE</scope>
</reference>
<dbReference type="EMBL" id="GBXM01003435">
    <property type="protein sequence ID" value="JAI05143.1"/>
    <property type="molecule type" value="Transcribed_RNA"/>
</dbReference>
<evidence type="ECO:0000313" key="1">
    <source>
        <dbReference type="EMBL" id="JAI05143.1"/>
    </source>
</evidence>
<accession>A0A0E9XQV7</accession>
<sequence length="104" mass="12056">MIAYSLVFSLEGVNLSLHRFLGLPQISNSFLHYFFTKYVQFLFFNTLLSVRDKETLAPLCPSTSSYLDHLYHIANVLVHQHKIALRNVNAFIRHRGGDQYLTLI</sequence>
<organism evidence="1">
    <name type="scientific">Anguilla anguilla</name>
    <name type="common">European freshwater eel</name>
    <name type="synonym">Muraena anguilla</name>
    <dbReference type="NCBI Taxonomy" id="7936"/>
    <lineage>
        <taxon>Eukaryota</taxon>
        <taxon>Metazoa</taxon>
        <taxon>Chordata</taxon>
        <taxon>Craniata</taxon>
        <taxon>Vertebrata</taxon>
        <taxon>Euteleostomi</taxon>
        <taxon>Actinopterygii</taxon>
        <taxon>Neopterygii</taxon>
        <taxon>Teleostei</taxon>
        <taxon>Anguilliformes</taxon>
        <taxon>Anguillidae</taxon>
        <taxon>Anguilla</taxon>
    </lineage>
</organism>
<name>A0A0E9XQV7_ANGAN</name>
<reference evidence="1" key="1">
    <citation type="submission" date="2014-11" db="EMBL/GenBank/DDBJ databases">
        <authorList>
            <person name="Amaro Gonzalez C."/>
        </authorList>
    </citation>
    <scope>NUCLEOTIDE SEQUENCE</scope>
</reference>
<dbReference type="AlphaFoldDB" id="A0A0E9XQV7"/>